<dbReference type="SMART" id="SM00953">
    <property type="entry name" value="RES"/>
    <property type="match status" value="1"/>
</dbReference>
<dbReference type="Pfam" id="PF08808">
    <property type="entry name" value="RES"/>
    <property type="match status" value="1"/>
</dbReference>
<dbReference type="Proteomes" id="UP001501772">
    <property type="component" value="Unassembled WGS sequence"/>
</dbReference>
<reference evidence="4" key="1">
    <citation type="journal article" date="2019" name="Int. J. Syst. Evol. Microbiol.">
        <title>The Global Catalogue of Microorganisms (GCM) 10K type strain sequencing project: providing services to taxonomists for standard genome sequencing and annotation.</title>
        <authorList>
            <consortium name="The Broad Institute Genomics Platform"/>
            <consortium name="The Broad Institute Genome Sequencing Center for Infectious Disease"/>
            <person name="Wu L."/>
            <person name="Ma J."/>
        </authorList>
    </citation>
    <scope>NUCLEOTIDE SEQUENCE [LARGE SCALE GENOMIC DNA]</scope>
    <source>
        <strain evidence="4">JCM 17626</strain>
    </source>
</reference>
<dbReference type="InterPro" id="IPR014914">
    <property type="entry name" value="RES_dom"/>
</dbReference>
<comment type="caution">
    <text evidence="3">The sequence shown here is derived from an EMBL/GenBank/DDBJ whole genome shotgun (WGS) entry which is preliminary data.</text>
</comment>
<dbReference type="EMBL" id="BAABBY010000005">
    <property type="protein sequence ID" value="GAA4203947.1"/>
    <property type="molecule type" value="Genomic_DNA"/>
</dbReference>
<keyword evidence="4" id="KW-1185">Reference proteome</keyword>
<gene>
    <name evidence="3" type="ORF">GCM10022289_20990</name>
</gene>
<evidence type="ECO:0000256" key="1">
    <source>
        <dbReference type="SAM" id="MobiDB-lite"/>
    </source>
</evidence>
<sequence length="442" mass="51129">MADRVEQAFEQHFEPTNDQPTEEEYYRQHSDPESTYWWYREGESLPFLLEDMGGIPENAAEDIQKILQSRYYDHDTDFQEQQFSSEALYEMKGVSDHLWQQDWDEFERVVQSESRFFSKKVYEYLSRVFSGLDKFTSYRSAPLVRKAGIKDIKGLYRARVFQDMEEMLSAIKYPDQQIGTPSSKFARSGRMNAQGIAVFYGATSHELALAEVRPPVGSKVVIGYFEILRPLRLLDLTALRNARAEGSIFDPAYAPLREKALFLSHLVDRIALPIMPAQESKDYLSTQIIADFSAEAQDPPFDGIIFSSTQSKKDGANVVLFHRAARVQPIDVIEGATITAHSTIYEPAEGEYETYNVVVRPPNKPKKEEPIKDHIYHPRLGFLPSPRWPVSEDKREFTLKIHENNLQIFEISSLEVVRKEIPYERSILKKERTYKKPDILDF</sequence>
<feature type="compositionally biased region" description="Basic and acidic residues" evidence="1">
    <location>
        <begin position="1"/>
        <end position="15"/>
    </location>
</feature>
<accession>A0ABP8BD95</accession>
<protein>
    <recommendedName>
        <fullName evidence="2">RES domain-containing protein</fullName>
    </recommendedName>
</protein>
<evidence type="ECO:0000313" key="3">
    <source>
        <dbReference type="EMBL" id="GAA4203947.1"/>
    </source>
</evidence>
<evidence type="ECO:0000313" key="4">
    <source>
        <dbReference type="Proteomes" id="UP001501772"/>
    </source>
</evidence>
<evidence type="ECO:0000259" key="2">
    <source>
        <dbReference type="SMART" id="SM00953"/>
    </source>
</evidence>
<dbReference type="RefSeq" id="WP_344851410.1">
    <property type="nucleotide sequence ID" value="NZ_BAABBY010000005.1"/>
</dbReference>
<organism evidence="3 4">
    <name type="scientific">Pedobacter jeongneungensis</name>
    <dbReference type="NCBI Taxonomy" id="947309"/>
    <lineage>
        <taxon>Bacteria</taxon>
        <taxon>Pseudomonadati</taxon>
        <taxon>Bacteroidota</taxon>
        <taxon>Sphingobacteriia</taxon>
        <taxon>Sphingobacteriales</taxon>
        <taxon>Sphingobacteriaceae</taxon>
        <taxon>Pedobacter</taxon>
    </lineage>
</organism>
<feature type="domain" description="RES" evidence="2">
    <location>
        <begin position="174"/>
        <end position="332"/>
    </location>
</feature>
<name>A0ABP8BD95_9SPHI</name>
<feature type="region of interest" description="Disordered" evidence="1">
    <location>
        <begin position="1"/>
        <end position="24"/>
    </location>
</feature>
<proteinExistence type="predicted"/>